<evidence type="ECO:0000256" key="2">
    <source>
        <dbReference type="ARBA" id="ARBA00005189"/>
    </source>
</evidence>
<evidence type="ECO:0000313" key="8">
    <source>
        <dbReference type="Proteomes" id="UP000035682"/>
    </source>
</evidence>
<evidence type="ECO:0000313" key="7">
    <source>
        <dbReference type="EMBL" id="CEF71262.1"/>
    </source>
</evidence>
<accession>A0A090LSU2</accession>
<dbReference type="PANTHER" id="PTHR44307">
    <property type="entry name" value="PHOSPHOETHANOLAMINE METHYLTRANSFERASE"/>
    <property type="match status" value="1"/>
</dbReference>
<reference evidence="9" key="2">
    <citation type="submission" date="2020-12" db="UniProtKB">
        <authorList>
            <consortium name="WormBaseParasite"/>
        </authorList>
    </citation>
    <scope>IDENTIFICATION</scope>
</reference>
<dbReference type="PANTHER" id="PTHR44307:SF18">
    <property type="entry name" value="PHOSPHOETHANOLAMINE N-METHYLTRANSFERASE 1"/>
    <property type="match status" value="1"/>
</dbReference>
<dbReference type="Gene3D" id="3.40.50.12180">
    <property type="match status" value="1"/>
</dbReference>
<evidence type="ECO:0000256" key="3">
    <source>
        <dbReference type="ARBA" id="ARBA00022679"/>
    </source>
</evidence>
<dbReference type="CTD" id="36383642"/>
<proteinExistence type="predicted"/>
<evidence type="ECO:0000256" key="1">
    <source>
        <dbReference type="ARBA" id="ARBA00004969"/>
    </source>
</evidence>
<evidence type="ECO:0000256" key="4">
    <source>
        <dbReference type="ARBA" id="ARBA00035674"/>
    </source>
</evidence>
<evidence type="ECO:0000256" key="5">
    <source>
        <dbReference type="ARBA" id="ARBA00047622"/>
    </source>
</evidence>
<dbReference type="STRING" id="34506.A0A090LSU2"/>
<name>A0A090LSU2_STRRB</name>
<dbReference type="InterPro" id="IPR029063">
    <property type="entry name" value="SAM-dependent_MTases_sf"/>
</dbReference>
<protein>
    <recommendedName>
        <fullName evidence="4">phosphoethanolamine N-methyltransferase</fullName>
        <ecNumber evidence="4">2.1.1.103</ecNumber>
    </recommendedName>
</protein>
<keyword evidence="3" id="KW-0808">Transferase</keyword>
<comment type="catalytic activity">
    <reaction evidence="5">
        <text>phosphoethanolamine + S-adenosyl-L-methionine = N-methylethanolamine phosphate + S-adenosyl-L-homocysteine + H(+)</text>
        <dbReference type="Rhea" id="RHEA:20365"/>
        <dbReference type="ChEBI" id="CHEBI:15378"/>
        <dbReference type="ChEBI" id="CHEBI:57781"/>
        <dbReference type="ChEBI" id="CHEBI:57856"/>
        <dbReference type="ChEBI" id="CHEBI:58190"/>
        <dbReference type="ChEBI" id="CHEBI:59789"/>
        <dbReference type="EC" id="2.1.1.103"/>
    </reaction>
    <physiologicalReaction direction="left-to-right" evidence="5">
        <dbReference type="Rhea" id="RHEA:20366"/>
    </physiologicalReaction>
</comment>
<comment type="pathway">
    <text evidence="2">Lipid metabolism.</text>
</comment>
<keyword evidence="8" id="KW-1185">Reference proteome</keyword>
<evidence type="ECO:0000313" key="9">
    <source>
        <dbReference type="WBParaSite" id="SRAE_X000058900.1"/>
    </source>
</evidence>
<dbReference type="WBParaSite" id="SRAE_X000058900.1">
    <property type="protein sequence ID" value="SRAE_X000058900.1"/>
    <property type="gene ID" value="WBGene00266148"/>
</dbReference>
<dbReference type="AlphaFoldDB" id="A0A090LSU2"/>
<reference evidence="7 8" key="1">
    <citation type="submission" date="2014-09" db="EMBL/GenBank/DDBJ databases">
        <authorList>
            <person name="Martin A.A."/>
        </authorList>
    </citation>
    <scope>NUCLEOTIDE SEQUENCE</scope>
    <source>
        <strain evidence="8">ED321</strain>
        <strain evidence="7">ED321 Heterogonic</strain>
    </source>
</reference>
<dbReference type="GeneID" id="36383642"/>
<organism evidence="7">
    <name type="scientific">Strongyloides ratti</name>
    <name type="common">Parasitic roundworm</name>
    <dbReference type="NCBI Taxonomy" id="34506"/>
    <lineage>
        <taxon>Eukaryota</taxon>
        <taxon>Metazoa</taxon>
        <taxon>Ecdysozoa</taxon>
        <taxon>Nematoda</taxon>
        <taxon>Chromadorea</taxon>
        <taxon>Rhabditida</taxon>
        <taxon>Tylenchina</taxon>
        <taxon>Panagrolaimomorpha</taxon>
        <taxon>Strongyloidoidea</taxon>
        <taxon>Strongyloididae</taxon>
        <taxon>Strongyloides</taxon>
    </lineage>
</organism>
<dbReference type="EMBL" id="LN609530">
    <property type="protein sequence ID" value="CEF71262.1"/>
    <property type="molecule type" value="Genomic_DNA"/>
</dbReference>
<dbReference type="RefSeq" id="XP_024510458.1">
    <property type="nucleotide sequence ID" value="XM_024644951.1"/>
</dbReference>
<evidence type="ECO:0000313" key="10">
    <source>
        <dbReference type="WormBase" id="SRAE_X000058900"/>
    </source>
</evidence>
<sequence>MTSYYKNIFGMVSENDRQDYLEYWRQFGNNANINGMMLNANASIFEESDRHDVCLLLPDLKGKNALDAGAGIGRFTAELASKADKVSASDFIPEYVTKLQELSAEAFRDGKIIDVTVADATRLSYPENSFFLVFTNWLFMYFNNTECARFTVNALKWLEEGGYFKIRESCSEPSTGRVENKQETSLHATVESNPTVYRFSSVYLKLIETARYIDSNNQKWKFEIEVCGSVPTYIFHGNNWRQVQLIAKKVKANDDDVVLSQNELRDLMVKDWIVAQVKKDSIVDGVKKYFADKIFAKELSNIDMTNEESISAFFVFQSSFNSWYKRIYPFSLPSNKHCHIWTNEGDRELFRCSLTSANEEKNTGIFFTYTKDNVFNALKYVEKRNFTLKGFLAIDYLSNHEINFIQSFKKIAIENAKILLLESYSNEDEKNEKLSKINQQYTMKCVTEDIHNEIKNIHQDEEIIHDITSKKWMFININH</sequence>
<dbReference type="CDD" id="cd02440">
    <property type="entry name" value="AdoMet_MTases"/>
    <property type="match status" value="1"/>
</dbReference>
<dbReference type="SUPFAM" id="SSF53335">
    <property type="entry name" value="S-adenosyl-L-methionine-dependent methyltransferases"/>
    <property type="match status" value="1"/>
</dbReference>
<dbReference type="OMA" id="VIRKNWV"/>
<dbReference type="Proteomes" id="UP000035682">
    <property type="component" value="Unplaced"/>
</dbReference>
<comment type="pathway">
    <text evidence="1">Phospholipid metabolism; phosphatidylcholine biosynthesis.</text>
</comment>
<feature type="domain" description="Methyltransferase" evidence="6">
    <location>
        <begin position="66"/>
        <end position="162"/>
    </location>
</feature>
<gene>
    <name evidence="7 9 10" type="ORF">SRAE_X000058900</name>
</gene>
<dbReference type="InterPro" id="IPR041698">
    <property type="entry name" value="Methyltransf_25"/>
</dbReference>
<dbReference type="WormBase" id="SRAE_X000058900">
    <property type="protein sequence ID" value="SRP07719"/>
    <property type="gene ID" value="WBGene00266148"/>
</dbReference>
<dbReference type="Gene3D" id="3.40.50.150">
    <property type="entry name" value="Vaccinia Virus protein VP39"/>
    <property type="match status" value="1"/>
</dbReference>
<dbReference type="GO" id="GO:0000234">
    <property type="term" value="F:phosphoethanolamine N-methyltransferase activity"/>
    <property type="evidence" value="ECO:0007669"/>
    <property type="project" value="UniProtKB-EC"/>
</dbReference>
<evidence type="ECO:0000259" key="6">
    <source>
        <dbReference type="Pfam" id="PF13649"/>
    </source>
</evidence>
<dbReference type="Pfam" id="PF13649">
    <property type="entry name" value="Methyltransf_25"/>
    <property type="match status" value="1"/>
</dbReference>
<dbReference type="EC" id="2.1.1.103" evidence="4"/>
<dbReference type="OrthoDB" id="8300214at2759"/>